<name>A0A660A7B2_STRPY</name>
<dbReference type="AlphaFoldDB" id="A0A660A7B2"/>
<proteinExistence type="predicted"/>
<reference evidence="1 2" key="1">
    <citation type="submission" date="2019-05" db="EMBL/GenBank/DDBJ databases">
        <title>Novel genomic isolates of S.pyogenes and S.dysgalactiae subsp. equisimilis associated to necrotising fasciitis (NSTI).</title>
        <authorList>
            <person name="Barrantes I."/>
        </authorList>
    </citation>
    <scope>NUCLEOTIDE SEQUENCE [LARGE SCALE GENOMIC DNA]</scope>
    <source>
        <strain evidence="1 2">SPY6028</strain>
    </source>
</reference>
<dbReference type="RefSeq" id="WP_134771781.1">
    <property type="nucleotide sequence ID" value="NZ_VCID01000327.1"/>
</dbReference>
<evidence type="ECO:0000313" key="1">
    <source>
        <dbReference type="EMBL" id="TNY48463.1"/>
    </source>
</evidence>
<organism evidence="1 2">
    <name type="scientific">Streptococcus pyogenes</name>
    <dbReference type="NCBI Taxonomy" id="1314"/>
    <lineage>
        <taxon>Bacteria</taxon>
        <taxon>Bacillati</taxon>
        <taxon>Bacillota</taxon>
        <taxon>Bacilli</taxon>
        <taxon>Lactobacillales</taxon>
        <taxon>Streptococcaceae</taxon>
        <taxon>Streptococcus</taxon>
    </lineage>
</organism>
<accession>A0A660A7B2</accession>
<sequence>MKKINKALLLTLIMDILIIVGG</sequence>
<dbReference type="Proteomes" id="UP000316580">
    <property type="component" value="Unassembled WGS sequence"/>
</dbReference>
<comment type="caution">
    <text evidence="1">The sequence shown here is derived from an EMBL/GenBank/DDBJ whole genome shotgun (WGS) entry which is preliminary data.</text>
</comment>
<gene>
    <name evidence="1" type="primary">shp2</name>
    <name evidence="1" type="ORF">FGO82_01455</name>
</gene>
<protein>
    <submittedName>
        <fullName evidence="1">Peptide pheromone SHP2</fullName>
    </submittedName>
</protein>
<dbReference type="NCBIfam" id="NF033797">
    <property type="entry name" value="phero_SHP2_SHP3"/>
    <property type="match status" value="1"/>
</dbReference>
<evidence type="ECO:0000313" key="2">
    <source>
        <dbReference type="Proteomes" id="UP000316580"/>
    </source>
</evidence>
<dbReference type="EMBL" id="VCID01000327">
    <property type="protein sequence ID" value="TNY48463.1"/>
    <property type="molecule type" value="Genomic_DNA"/>
</dbReference>